<sequence length="332" mass="37655">MADESLIYHAYPTPFDMTIAARGREMDQLDREWVLKGHIPLSHAGDMIGLSHPEFKTWLDVLGVTSEQAELNASVFELYRIDLVRRLLDMHYTTEEIRDMPLQVQRGIVDSVQSRLPDPVDWSVLFDAAERLDKQACFEVLGRALTELGCLQFATEYSSALMQEVGKRWWHGQTSVFQEHFITTALRTHLSAIMLEQVPHQKPVLRTIVTTPHGEFHDIGAMLACIAAHEAGHETVFLGSQLPVAEIMQAVDCFGAHIVCLASSFLEMKRLWAQVAQLREVLPSHVVICLGGRQFDQRQFSSLNATLVYDNLPSFDVDMRAFSRVVKQWLPK</sequence>
<reference evidence="2 3" key="1">
    <citation type="submission" date="2020-06" db="EMBL/GenBank/DDBJ databases">
        <title>Genome sequence of Rhizobium sp strain ADMK78.</title>
        <authorList>
            <person name="Rahi P."/>
        </authorList>
    </citation>
    <scope>NUCLEOTIDE SEQUENCE [LARGE SCALE GENOMIC DNA]</scope>
    <source>
        <strain evidence="2 3">ADMK78</strain>
    </source>
</reference>
<evidence type="ECO:0000259" key="1">
    <source>
        <dbReference type="PROSITE" id="PS51332"/>
    </source>
</evidence>
<organism evidence="2 3">
    <name type="scientific">Peteryoungia desertarenae</name>
    <dbReference type="NCBI Taxonomy" id="1813451"/>
    <lineage>
        <taxon>Bacteria</taxon>
        <taxon>Pseudomonadati</taxon>
        <taxon>Pseudomonadota</taxon>
        <taxon>Alphaproteobacteria</taxon>
        <taxon>Hyphomicrobiales</taxon>
        <taxon>Rhizobiaceae</taxon>
        <taxon>Peteryoungia</taxon>
    </lineage>
</organism>
<dbReference type="EMBL" id="CP058350">
    <property type="protein sequence ID" value="QLF68517.1"/>
    <property type="molecule type" value="Genomic_DNA"/>
</dbReference>
<gene>
    <name evidence="2" type="ORF">FE840_002535</name>
</gene>
<dbReference type="Proteomes" id="UP000308530">
    <property type="component" value="Chromosome"/>
</dbReference>
<accession>A0ABX6QJ72</accession>
<dbReference type="Pfam" id="PF02310">
    <property type="entry name" value="B12-binding"/>
    <property type="match status" value="1"/>
</dbReference>
<evidence type="ECO:0000313" key="3">
    <source>
        <dbReference type="Proteomes" id="UP000308530"/>
    </source>
</evidence>
<dbReference type="Gene3D" id="3.40.50.280">
    <property type="entry name" value="Cobalamin-binding domain"/>
    <property type="match status" value="1"/>
</dbReference>
<dbReference type="InterPro" id="IPR006158">
    <property type="entry name" value="Cobalamin-bd"/>
</dbReference>
<proteinExistence type="predicted"/>
<dbReference type="RefSeq" id="WP_138288601.1">
    <property type="nucleotide sequence ID" value="NZ_CP058350.1"/>
</dbReference>
<evidence type="ECO:0000313" key="2">
    <source>
        <dbReference type="EMBL" id="QLF68517.1"/>
    </source>
</evidence>
<dbReference type="SUPFAM" id="SSF52242">
    <property type="entry name" value="Cobalamin (vitamin B12)-binding domain"/>
    <property type="match status" value="1"/>
</dbReference>
<dbReference type="Pfam" id="PF02607">
    <property type="entry name" value="B12-binding_2"/>
    <property type="match status" value="1"/>
</dbReference>
<dbReference type="CDD" id="cd02065">
    <property type="entry name" value="B12-binding_like"/>
    <property type="match status" value="1"/>
</dbReference>
<dbReference type="Gene3D" id="1.10.1240.10">
    <property type="entry name" value="Methionine synthase domain"/>
    <property type="match status" value="1"/>
</dbReference>
<dbReference type="InterPro" id="IPR036724">
    <property type="entry name" value="Cobalamin-bd_sf"/>
</dbReference>
<dbReference type="InterPro" id="IPR003759">
    <property type="entry name" value="Cbl-bd_cap"/>
</dbReference>
<feature type="domain" description="B12-binding" evidence="1">
    <location>
        <begin position="204"/>
        <end position="332"/>
    </location>
</feature>
<dbReference type="InterPro" id="IPR036594">
    <property type="entry name" value="Meth_synthase_dom"/>
</dbReference>
<name>A0ABX6QJ72_9HYPH</name>
<dbReference type="PROSITE" id="PS51332">
    <property type="entry name" value="B12_BINDING"/>
    <property type="match status" value="1"/>
</dbReference>
<protein>
    <submittedName>
        <fullName evidence="2">Cobalamin B12-binding domain-containing protein</fullName>
    </submittedName>
</protein>
<keyword evidence="3" id="KW-1185">Reference proteome</keyword>